<reference evidence="2" key="1">
    <citation type="submission" date="2021-05" db="EMBL/GenBank/DDBJ databases">
        <authorList>
            <person name="Alioto T."/>
            <person name="Alioto T."/>
            <person name="Gomez Garrido J."/>
        </authorList>
    </citation>
    <scope>NUCLEOTIDE SEQUENCE</scope>
</reference>
<dbReference type="AlphaFoldDB" id="A0A8D8E8A4"/>
<feature type="compositionally biased region" description="Low complexity" evidence="1">
    <location>
        <begin position="29"/>
        <end position="53"/>
    </location>
</feature>
<accession>A0A8D8E8A4</accession>
<dbReference type="EMBL" id="HBUE01189492">
    <property type="protein sequence ID" value="CAG6524434.1"/>
    <property type="molecule type" value="Transcribed_RNA"/>
</dbReference>
<sequence length="110" mass="11986">MHQLQATDHFYFPLNPQSVRSSKVRPSKVDSNCNSNRSSNNTNRRTATAAESSKSNSTFFSANCSSLTVNSGSLNSSQRSLNLSQPLNSAQQWSPLLLYTNFSGTGPPVE</sequence>
<evidence type="ECO:0000313" key="2">
    <source>
        <dbReference type="EMBL" id="CAG6524434.1"/>
    </source>
</evidence>
<proteinExistence type="predicted"/>
<dbReference type="EMBL" id="HBUE01295301">
    <property type="protein sequence ID" value="CAG6576123.1"/>
    <property type="molecule type" value="Transcribed_RNA"/>
</dbReference>
<organism evidence="2">
    <name type="scientific">Culex pipiens</name>
    <name type="common">House mosquito</name>
    <dbReference type="NCBI Taxonomy" id="7175"/>
    <lineage>
        <taxon>Eukaryota</taxon>
        <taxon>Metazoa</taxon>
        <taxon>Ecdysozoa</taxon>
        <taxon>Arthropoda</taxon>
        <taxon>Hexapoda</taxon>
        <taxon>Insecta</taxon>
        <taxon>Pterygota</taxon>
        <taxon>Neoptera</taxon>
        <taxon>Endopterygota</taxon>
        <taxon>Diptera</taxon>
        <taxon>Nematocera</taxon>
        <taxon>Culicoidea</taxon>
        <taxon>Culicidae</taxon>
        <taxon>Culicinae</taxon>
        <taxon>Culicini</taxon>
        <taxon>Culex</taxon>
        <taxon>Culex</taxon>
    </lineage>
</organism>
<feature type="region of interest" description="Disordered" evidence="1">
    <location>
        <begin position="15"/>
        <end position="58"/>
    </location>
</feature>
<name>A0A8D8E8A4_CULPI</name>
<dbReference type="EMBL" id="HBUE01295300">
    <property type="protein sequence ID" value="CAG6576115.1"/>
    <property type="molecule type" value="Transcribed_RNA"/>
</dbReference>
<evidence type="ECO:0000256" key="1">
    <source>
        <dbReference type="SAM" id="MobiDB-lite"/>
    </source>
</evidence>
<protein>
    <submittedName>
        <fullName evidence="2">(northern house mosquito) hypothetical protein</fullName>
    </submittedName>
</protein>
<dbReference type="EMBL" id="HBUE01189493">
    <property type="protein sequence ID" value="CAG6524442.1"/>
    <property type="molecule type" value="Transcribed_RNA"/>
</dbReference>